<evidence type="ECO:0000313" key="7">
    <source>
        <dbReference type="EMBL" id="GHD17567.1"/>
    </source>
</evidence>
<keyword evidence="2 4" id="KW-0238">DNA-binding</keyword>
<accession>A0A8J3DRH3</accession>
<dbReference type="SUPFAM" id="SSF46689">
    <property type="entry name" value="Homeodomain-like"/>
    <property type="match status" value="1"/>
</dbReference>
<evidence type="ECO:0000256" key="1">
    <source>
        <dbReference type="ARBA" id="ARBA00023015"/>
    </source>
</evidence>
<keyword evidence="8" id="KW-1185">Reference proteome</keyword>
<dbReference type="EMBL" id="BMZQ01000002">
    <property type="protein sequence ID" value="GHD17567.1"/>
    <property type="molecule type" value="Genomic_DNA"/>
</dbReference>
<reference evidence="7" key="1">
    <citation type="journal article" date="2014" name="Int. J. Syst. Evol. Microbiol.">
        <title>Complete genome sequence of Corynebacterium casei LMG S-19264T (=DSM 44701T), isolated from a smear-ripened cheese.</title>
        <authorList>
            <consortium name="US DOE Joint Genome Institute (JGI-PGF)"/>
            <person name="Walter F."/>
            <person name="Albersmeier A."/>
            <person name="Kalinowski J."/>
            <person name="Ruckert C."/>
        </authorList>
    </citation>
    <scope>NUCLEOTIDE SEQUENCE</scope>
    <source>
        <strain evidence="7">KCTC 42249</strain>
    </source>
</reference>
<evidence type="ECO:0000256" key="5">
    <source>
        <dbReference type="SAM" id="MobiDB-lite"/>
    </source>
</evidence>
<comment type="caution">
    <text evidence="7">The sequence shown here is derived from an EMBL/GenBank/DDBJ whole genome shotgun (WGS) entry which is preliminary data.</text>
</comment>
<feature type="DNA-binding region" description="H-T-H motif" evidence="4">
    <location>
        <begin position="46"/>
        <end position="65"/>
    </location>
</feature>
<dbReference type="InterPro" id="IPR001647">
    <property type="entry name" value="HTH_TetR"/>
</dbReference>
<keyword evidence="1" id="KW-0805">Transcription regulation</keyword>
<evidence type="ECO:0000313" key="8">
    <source>
        <dbReference type="Proteomes" id="UP000630142"/>
    </source>
</evidence>
<evidence type="ECO:0000256" key="3">
    <source>
        <dbReference type="ARBA" id="ARBA00023163"/>
    </source>
</evidence>
<gene>
    <name evidence="7" type="ORF">GCM10016234_26870</name>
</gene>
<keyword evidence="3" id="KW-0804">Transcription</keyword>
<evidence type="ECO:0000256" key="4">
    <source>
        <dbReference type="PROSITE-ProRule" id="PRU00335"/>
    </source>
</evidence>
<dbReference type="Gene3D" id="1.10.357.10">
    <property type="entry name" value="Tetracycline Repressor, domain 2"/>
    <property type="match status" value="1"/>
</dbReference>
<sequence>MQKSDETAIADTPGPRQRGRPRAFDRDAALGKAVRLFWTRGYEATSIADLTAELGIGAPSLYAAFGSKEALYAEALQRYARDNEAYVWAAFRVAETARGAVYSLLSDSAAALTGCVADIPRGCMITLSQVGSEGHEALGELVRAARAQTLECLLARLDAGADAGEIPASVDRHALARFVQTTQAGMSILARDGASGAELQAVADLAMDAWDARLAAANKVSERPNGS</sequence>
<evidence type="ECO:0000256" key="2">
    <source>
        <dbReference type="ARBA" id="ARBA00023125"/>
    </source>
</evidence>
<dbReference type="InterPro" id="IPR023772">
    <property type="entry name" value="DNA-bd_HTH_TetR-type_CS"/>
</dbReference>
<dbReference type="GO" id="GO:0003677">
    <property type="term" value="F:DNA binding"/>
    <property type="evidence" value="ECO:0007669"/>
    <property type="project" value="UniProtKB-UniRule"/>
</dbReference>
<dbReference type="InterPro" id="IPR009057">
    <property type="entry name" value="Homeodomain-like_sf"/>
</dbReference>
<organism evidence="7 8">
    <name type="scientific">Tianweitania populi</name>
    <dbReference type="NCBI Taxonomy" id="1607949"/>
    <lineage>
        <taxon>Bacteria</taxon>
        <taxon>Pseudomonadati</taxon>
        <taxon>Pseudomonadota</taxon>
        <taxon>Alphaproteobacteria</taxon>
        <taxon>Hyphomicrobiales</taxon>
        <taxon>Phyllobacteriaceae</taxon>
        <taxon>Tianweitania</taxon>
    </lineage>
</organism>
<reference evidence="7" key="2">
    <citation type="submission" date="2020-09" db="EMBL/GenBank/DDBJ databases">
        <authorList>
            <person name="Sun Q."/>
            <person name="Kim S."/>
        </authorList>
    </citation>
    <scope>NUCLEOTIDE SEQUENCE</scope>
    <source>
        <strain evidence="7">KCTC 42249</strain>
    </source>
</reference>
<dbReference type="Proteomes" id="UP000630142">
    <property type="component" value="Unassembled WGS sequence"/>
</dbReference>
<dbReference type="PROSITE" id="PS50977">
    <property type="entry name" value="HTH_TETR_2"/>
    <property type="match status" value="1"/>
</dbReference>
<dbReference type="Pfam" id="PF00440">
    <property type="entry name" value="TetR_N"/>
    <property type="match status" value="1"/>
</dbReference>
<proteinExistence type="predicted"/>
<dbReference type="InterPro" id="IPR036271">
    <property type="entry name" value="Tet_transcr_reg_TetR-rel_C_sf"/>
</dbReference>
<feature type="region of interest" description="Disordered" evidence="5">
    <location>
        <begin position="1"/>
        <end position="23"/>
    </location>
</feature>
<dbReference type="RefSeq" id="WP_189504631.1">
    <property type="nucleotide sequence ID" value="NZ_BMZQ01000002.1"/>
</dbReference>
<dbReference type="PANTHER" id="PTHR47506">
    <property type="entry name" value="TRANSCRIPTIONAL REGULATORY PROTEIN"/>
    <property type="match status" value="1"/>
</dbReference>
<dbReference type="PANTHER" id="PTHR47506:SF1">
    <property type="entry name" value="HTH-TYPE TRANSCRIPTIONAL REGULATOR YJDC"/>
    <property type="match status" value="1"/>
</dbReference>
<name>A0A8J3DRH3_9HYPH</name>
<dbReference type="PROSITE" id="PS01081">
    <property type="entry name" value="HTH_TETR_1"/>
    <property type="match status" value="1"/>
</dbReference>
<feature type="domain" description="HTH tetR-type" evidence="6">
    <location>
        <begin position="23"/>
        <end position="83"/>
    </location>
</feature>
<dbReference type="Gene3D" id="1.10.10.60">
    <property type="entry name" value="Homeodomain-like"/>
    <property type="match status" value="1"/>
</dbReference>
<dbReference type="AlphaFoldDB" id="A0A8J3DRH3"/>
<evidence type="ECO:0000259" key="6">
    <source>
        <dbReference type="PROSITE" id="PS50977"/>
    </source>
</evidence>
<dbReference type="SUPFAM" id="SSF48498">
    <property type="entry name" value="Tetracyclin repressor-like, C-terminal domain"/>
    <property type="match status" value="1"/>
</dbReference>
<protein>
    <submittedName>
        <fullName evidence="7">TetR family transcriptional regulator</fullName>
    </submittedName>
</protein>